<protein>
    <submittedName>
        <fullName evidence="5">Ubiquitin-like protein 4A</fullName>
    </submittedName>
</protein>
<keyword evidence="2" id="KW-0963">Cytoplasm</keyword>
<feature type="domain" description="Ubiquitin-like" evidence="3">
    <location>
        <begin position="1"/>
        <end position="74"/>
    </location>
</feature>
<dbReference type="SMART" id="SM00213">
    <property type="entry name" value="UBQ"/>
    <property type="match status" value="1"/>
</dbReference>
<dbReference type="Pfam" id="PF00240">
    <property type="entry name" value="ubiquitin"/>
    <property type="match status" value="1"/>
</dbReference>
<accession>A0A8B8G301</accession>
<dbReference type="InterPro" id="IPR029071">
    <property type="entry name" value="Ubiquitin-like_domsf"/>
</dbReference>
<dbReference type="Pfam" id="PF17840">
    <property type="entry name" value="Tugs"/>
    <property type="match status" value="1"/>
</dbReference>
<dbReference type="SUPFAM" id="SSF54236">
    <property type="entry name" value="Ubiquitin-like"/>
    <property type="match status" value="1"/>
</dbReference>
<organism evidence="4 5">
    <name type="scientific">Sipha flava</name>
    <name type="common">yellow sugarcane aphid</name>
    <dbReference type="NCBI Taxonomy" id="143950"/>
    <lineage>
        <taxon>Eukaryota</taxon>
        <taxon>Metazoa</taxon>
        <taxon>Ecdysozoa</taxon>
        <taxon>Arthropoda</taxon>
        <taxon>Hexapoda</taxon>
        <taxon>Insecta</taxon>
        <taxon>Pterygota</taxon>
        <taxon>Neoptera</taxon>
        <taxon>Paraneoptera</taxon>
        <taxon>Hemiptera</taxon>
        <taxon>Sternorrhyncha</taxon>
        <taxon>Aphidomorpha</taxon>
        <taxon>Aphidoidea</taxon>
        <taxon>Aphididae</taxon>
        <taxon>Sipha</taxon>
    </lineage>
</organism>
<dbReference type="GeneID" id="112688279"/>
<evidence type="ECO:0000256" key="1">
    <source>
        <dbReference type="ARBA" id="ARBA00004514"/>
    </source>
</evidence>
<dbReference type="GO" id="GO:0071818">
    <property type="term" value="C:BAT3 complex"/>
    <property type="evidence" value="ECO:0007669"/>
    <property type="project" value="TreeGrafter"/>
</dbReference>
<dbReference type="PANTHER" id="PTHR46555">
    <property type="entry name" value="UBIQUITIN-LIKE PROTEIN 4A"/>
    <property type="match status" value="1"/>
</dbReference>
<dbReference type="InterPro" id="IPR019954">
    <property type="entry name" value="Ubiquitin_CS"/>
</dbReference>
<dbReference type="GO" id="GO:0071816">
    <property type="term" value="P:tail-anchored membrane protein insertion into ER membrane"/>
    <property type="evidence" value="ECO:0007669"/>
    <property type="project" value="TreeGrafter"/>
</dbReference>
<dbReference type="InterPro" id="IPR000626">
    <property type="entry name" value="Ubiquitin-like_dom"/>
</dbReference>
<dbReference type="InterPro" id="IPR047154">
    <property type="entry name" value="UBL4A-like"/>
</dbReference>
<evidence type="ECO:0000313" key="4">
    <source>
        <dbReference type="Proteomes" id="UP000694846"/>
    </source>
</evidence>
<dbReference type="InterPro" id="IPR041421">
    <property type="entry name" value="Ubl4_C_TUGS"/>
</dbReference>
<proteinExistence type="predicted"/>
<gene>
    <name evidence="5" type="primary">LOC112688279</name>
</gene>
<sequence length="140" mass="16379">MKINIKILNGQESSFDVPNEMTVAELKNHVFEAFKVPVKDQRLLLTGRPLCDEKSLVDYPQIKDGTRLNLVVKQQTLIKTDDLEEMITKHVQEHYSTEDTVKVLKEFMKEFDRSLTQFSLDDYERMAESLLTNDEQQKNQ</sequence>
<comment type="subcellular location">
    <subcellularLocation>
        <location evidence="1">Cytoplasm</location>
        <location evidence="1">Cytosol</location>
    </subcellularLocation>
</comment>
<dbReference type="Proteomes" id="UP000694846">
    <property type="component" value="Unplaced"/>
</dbReference>
<dbReference type="PROSITE" id="PS00299">
    <property type="entry name" value="UBIQUITIN_1"/>
    <property type="match status" value="1"/>
</dbReference>
<evidence type="ECO:0000256" key="2">
    <source>
        <dbReference type="ARBA" id="ARBA00022490"/>
    </source>
</evidence>
<dbReference type="Gene3D" id="3.10.20.90">
    <property type="entry name" value="Phosphatidylinositol 3-kinase Catalytic Subunit, Chain A, domain 1"/>
    <property type="match status" value="1"/>
</dbReference>
<dbReference type="PROSITE" id="PS50053">
    <property type="entry name" value="UBIQUITIN_2"/>
    <property type="match status" value="1"/>
</dbReference>
<evidence type="ECO:0000259" key="3">
    <source>
        <dbReference type="PROSITE" id="PS50053"/>
    </source>
</evidence>
<dbReference type="GO" id="GO:0006620">
    <property type="term" value="P:post-translational protein targeting to endoplasmic reticulum membrane"/>
    <property type="evidence" value="ECO:0007669"/>
    <property type="project" value="InterPro"/>
</dbReference>
<dbReference type="PANTHER" id="PTHR46555:SF1">
    <property type="entry name" value="UBIQUITIN-LIKE PROTEIN 4A"/>
    <property type="match status" value="1"/>
</dbReference>
<dbReference type="RefSeq" id="XP_025417178.1">
    <property type="nucleotide sequence ID" value="XM_025561393.1"/>
</dbReference>
<reference evidence="5" key="1">
    <citation type="submission" date="2025-08" db="UniProtKB">
        <authorList>
            <consortium name="RefSeq"/>
        </authorList>
    </citation>
    <scope>IDENTIFICATION</scope>
    <source>
        <tissue evidence="5">Whole body</tissue>
    </source>
</reference>
<name>A0A8B8G301_9HEMI</name>
<dbReference type="GO" id="GO:0051087">
    <property type="term" value="F:protein-folding chaperone binding"/>
    <property type="evidence" value="ECO:0007669"/>
    <property type="project" value="TreeGrafter"/>
</dbReference>
<keyword evidence="4" id="KW-1185">Reference proteome</keyword>
<evidence type="ECO:0000313" key="5">
    <source>
        <dbReference type="RefSeq" id="XP_025417178.1"/>
    </source>
</evidence>
<dbReference type="AlphaFoldDB" id="A0A8B8G301"/>
<dbReference type="OrthoDB" id="417450at2759"/>